<gene>
    <name evidence="1" type="ORF">EZ444_07325</name>
</gene>
<protein>
    <recommendedName>
        <fullName evidence="3">RHS repeat protein</fullName>
    </recommendedName>
</protein>
<evidence type="ECO:0000313" key="1">
    <source>
        <dbReference type="EMBL" id="TCC97718.1"/>
    </source>
</evidence>
<evidence type="ECO:0000313" key="2">
    <source>
        <dbReference type="Proteomes" id="UP000291117"/>
    </source>
</evidence>
<name>A0A4R0NBW1_9SPHI</name>
<dbReference type="EMBL" id="SJSM01000003">
    <property type="protein sequence ID" value="TCC97718.1"/>
    <property type="molecule type" value="Genomic_DNA"/>
</dbReference>
<evidence type="ECO:0008006" key="3">
    <source>
        <dbReference type="Google" id="ProtNLM"/>
    </source>
</evidence>
<dbReference type="OrthoDB" id="903892at2"/>
<proteinExistence type="predicted"/>
<accession>A0A4R0NBW1</accession>
<dbReference type="Proteomes" id="UP000291117">
    <property type="component" value="Unassembled WGS sequence"/>
</dbReference>
<organism evidence="1 2">
    <name type="scientific">Pedobacter hiemivivus</name>
    <dbReference type="NCBI Taxonomy" id="2530454"/>
    <lineage>
        <taxon>Bacteria</taxon>
        <taxon>Pseudomonadati</taxon>
        <taxon>Bacteroidota</taxon>
        <taxon>Sphingobacteriia</taxon>
        <taxon>Sphingobacteriales</taxon>
        <taxon>Sphingobacteriaceae</taxon>
        <taxon>Pedobacter</taxon>
    </lineage>
</organism>
<keyword evidence="2" id="KW-1185">Reference proteome</keyword>
<dbReference type="AlphaFoldDB" id="A0A4R0NBW1"/>
<dbReference type="Gene3D" id="2.180.10.10">
    <property type="entry name" value="RHS repeat-associated core"/>
    <property type="match status" value="1"/>
</dbReference>
<comment type="caution">
    <text evidence="1">The sequence shown here is derived from an EMBL/GenBank/DDBJ whole genome shotgun (WGS) entry which is preliminary data.</text>
</comment>
<reference evidence="1 2" key="1">
    <citation type="submission" date="2019-02" db="EMBL/GenBank/DDBJ databases">
        <title>Pedobacter sp. RP-3-8 sp. nov., isolated from Arctic soil.</title>
        <authorList>
            <person name="Dahal R.H."/>
        </authorList>
    </citation>
    <scope>NUCLEOTIDE SEQUENCE [LARGE SCALE GENOMIC DNA]</scope>
    <source>
        <strain evidence="1 2">RP-3-8</strain>
    </source>
</reference>
<sequence length="1174" mass="133501">MNNIPATPQTTALFKSVAAPVSYYTGQPDVSIPIYTISQDGVQVPISISFNTSGIFVNEEATNVGIGVRLNWGGSIVRSANGRPDERGFFNESYKIGVLKQDLVKDYATNTTPIPVVCFPYCNNPNSLLTFGNRAEEYHSVNTYNDPYKTGLGGRATDLRPDDFYYNFLGKSGLFKFNQQERKFVTFPLDDIRIDQTLMDNRIQKFVITKSDGVKITLGDGATESTRMFGDHFDQSWFVKKITTIKNSTIDFLYVDNEYGVKGLYSSELRVPYLNGGGYIGTEEGGHIAYEKLINSINFKEGKLDFVYVRDRLDINATANDVNNPNAGLPAPRLSKIILSDNSNNQIRIWQFYQSYFVGNRPSVARDPIFDDRLKLDSLYVLDNVSNGVEKYRFEYHSDGNIPSKRTSGRDHWGYYNGADNNQSLIPSSLIPLESNLTGLNTFRDINSATKKVFTIKKIKFPTGFEREYNFEDNKVRWYELFSQMKDLSNDGYDVVKQELLVRGESLSDCFPTPDVVNSNNTERTVYGNEFTVQDYNDVFLGDPSLFVETTFINPAITHSQLNLWAYSIEIGLEKKSGGVFSHYQSLTSANRDDYSRAKVKAKLPFLPDGVYRIYVKMITPPSYVMSTWYDQYGHVVNYGHNTIVRLSYRNKNFSDIRVGGLRIKEIIDRENQSEYKTTYDYTEAGNFSSGHLFSIPHYKEYIVSIQPNSNSPQGWSPYYGYRICSESVLPITKTQGSIVGYTNVVKRIIGGSDEIKEEFSFSYKPSLQAGYLKEYYKETEPKPWQSGKLLSNKKYKGNVLLSEDTFDYYGLNNEIDKGSVEEINTSLIKGAVYGYAGFNEDKWDIVIDRRHDNPVISYGINLLTPLYSFDNASTVYDEGGKASGYPYKIVSPPVKIPYFRIYSGFDKLKSKTTNDYNGSNIITQTENYYYESLPAYQGLSRIERSNSLNETLISRFYYPHDLPTEPLMPELISSNRIGAPVKTERYNGLKKLHEEKFVYAKDASTSNLVLPKSVYAANFPNTHPNITDPPVGQLERQVTYDKFDVKGNLVEYHKENEISICSIWSYNYQYPVVEIKNLDYASIVNFLGESALNAFSLSMPNKASIDSFINPLKVAFPTAQISTYTFTPLVGMTSATDAKGMITYYEYDGFQRLKHIKDQQGNIVKSYEYHYKP</sequence>